<proteinExistence type="predicted"/>
<dbReference type="EMBL" id="SIJB01000041">
    <property type="protein sequence ID" value="NBI30770.1"/>
    <property type="molecule type" value="Genomic_DNA"/>
</dbReference>
<keyword evidence="2" id="KW-1185">Reference proteome</keyword>
<comment type="caution">
    <text evidence="1">The sequence shown here is derived from an EMBL/GenBank/DDBJ whole genome shotgun (WGS) entry which is preliminary data.</text>
</comment>
<accession>A0A6N9Q7M1</accession>
<feature type="non-terminal residue" evidence="1">
    <location>
        <position position="528"/>
    </location>
</feature>
<reference evidence="1 2" key="1">
    <citation type="submission" date="2019-01" db="EMBL/GenBank/DDBJ databases">
        <title>Chengkuizengella sp. nov., isolated from deep-sea sediment of East Pacific Ocean.</title>
        <authorList>
            <person name="Yang J."/>
            <person name="Lai Q."/>
            <person name="Shao Z."/>
        </authorList>
    </citation>
    <scope>NUCLEOTIDE SEQUENCE [LARGE SCALE GENOMIC DNA]</scope>
    <source>
        <strain evidence="1 2">YPA3-1-1</strain>
    </source>
</reference>
<organism evidence="1 2">
    <name type="scientific">Chengkuizengella marina</name>
    <dbReference type="NCBI Taxonomy" id="2507566"/>
    <lineage>
        <taxon>Bacteria</taxon>
        <taxon>Bacillati</taxon>
        <taxon>Bacillota</taxon>
        <taxon>Bacilli</taxon>
        <taxon>Bacillales</taxon>
        <taxon>Paenibacillaceae</taxon>
        <taxon>Chengkuizengella</taxon>
    </lineage>
</organism>
<sequence length="528" mass="59333">MGRFIELGFDMDLTFPEKLNENFDKTDEDLAEQSQRMIEIEQASIDRDNEHKNSTTAHDAEHITYSGTVEGTNVKQAIEHVNDRVGNVLTSQITGKDNEVIDARLGADGLSRETAGDLIREVHEQQLQSDRQEVALNTGLNLVETDRATPMVPNIKGRTLVNWGCNYGDFEKDTSGDGIPDGLSTFNLQEGAVKNTDEESVDGGKSLQIDSNVDDPYTSRGVKLQLGNSINDKYILALTMLKCSGESAVGRFTVYDQTAVKTLNAYITESKEWETAYVTVLVPETENLDIIHYNYSDVGAVNSVYFDKTRVYEITAEEYAKIDVDPEWTGDKLAEKFPYIEGVKHLTNPVITKVGKNLLPPFTEWNLHEDAAVITPNELELNAIGNWKSSYVDVPVMPNQEYTFSYTVEQIDDIAYVYFTPYKTDGTIITPNTTILTGEDTIKTFAIPSGVNLIRFWLGNSNNPSKIIFKNPMLAIGDSVQPFEQQNNDYIYIETKLASNLDGTVSDEFYYRDDKPYVLKKWEKDLVL</sequence>
<evidence type="ECO:0000313" key="2">
    <source>
        <dbReference type="Proteomes" id="UP000448943"/>
    </source>
</evidence>
<dbReference type="Gene3D" id="2.60.120.260">
    <property type="entry name" value="Galactose-binding domain-like"/>
    <property type="match status" value="1"/>
</dbReference>
<dbReference type="AlphaFoldDB" id="A0A6N9Q7M1"/>
<protein>
    <submittedName>
        <fullName evidence="1">Uncharacterized protein</fullName>
    </submittedName>
</protein>
<name>A0A6N9Q7M1_9BACL</name>
<gene>
    <name evidence="1" type="ORF">ERL59_17605</name>
</gene>
<dbReference type="Proteomes" id="UP000448943">
    <property type="component" value="Unassembled WGS sequence"/>
</dbReference>
<evidence type="ECO:0000313" key="1">
    <source>
        <dbReference type="EMBL" id="NBI30770.1"/>
    </source>
</evidence>